<proteinExistence type="predicted"/>
<protein>
    <submittedName>
        <fullName evidence="2">RCG52329</fullName>
    </submittedName>
</protein>
<gene>
    <name evidence="2" type="ORF">rCG_52329</name>
</gene>
<evidence type="ECO:0000256" key="1">
    <source>
        <dbReference type="SAM" id="MobiDB-lite"/>
    </source>
</evidence>
<dbReference type="EMBL" id="CH474011">
    <property type="protein sequence ID" value="EDL88148.1"/>
    <property type="molecule type" value="Genomic_DNA"/>
</dbReference>
<sequence length="33" mass="3517">MASLRCPSPRLEAQTSPKGPECELEAEGPNSCK</sequence>
<reference evidence="2 3" key="1">
    <citation type="submission" date="2005-09" db="EMBL/GenBank/DDBJ databases">
        <authorList>
            <person name="Mural R.J."/>
            <person name="Li P.W."/>
            <person name="Adams M.D."/>
            <person name="Amanatides P.G."/>
            <person name="Baden-Tillson H."/>
            <person name="Barnstead M."/>
            <person name="Chin S.H."/>
            <person name="Dew I."/>
            <person name="Evans C.A."/>
            <person name="Ferriera S."/>
            <person name="Flanigan M."/>
            <person name="Fosler C."/>
            <person name="Glodek A."/>
            <person name="Gu Z."/>
            <person name="Holt R.A."/>
            <person name="Jennings D."/>
            <person name="Kraft C.L."/>
            <person name="Lu F."/>
            <person name="Nguyen T."/>
            <person name="Nusskern D.R."/>
            <person name="Pfannkoch C.M."/>
            <person name="Sitter C."/>
            <person name="Sutton G.G."/>
            <person name="Venter J.C."/>
            <person name="Wang Z."/>
            <person name="Woodage T."/>
            <person name="Zheng X.H."/>
            <person name="Zhong F."/>
        </authorList>
    </citation>
    <scope>NUCLEOTIDE SEQUENCE [LARGE SCALE GENOMIC DNA]</scope>
    <source>
        <strain>BN</strain>
        <strain evidence="3">Sprague-Dawley</strain>
    </source>
</reference>
<dbReference type="AlphaFoldDB" id="A6K0S0"/>
<name>A6K0S0_RAT</name>
<accession>A6K0S0</accession>
<evidence type="ECO:0000313" key="3">
    <source>
        <dbReference type="Proteomes" id="UP000234681"/>
    </source>
</evidence>
<dbReference type="Proteomes" id="UP000234681">
    <property type="component" value="Chromosome 4"/>
</dbReference>
<evidence type="ECO:0000313" key="2">
    <source>
        <dbReference type="EMBL" id="EDL88148.1"/>
    </source>
</evidence>
<feature type="region of interest" description="Disordered" evidence="1">
    <location>
        <begin position="1"/>
        <end position="33"/>
    </location>
</feature>
<organism evidence="2 3">
    <name type="scientific">Rattus norvegicus</name>
    <name type="common">Rat</name>
    <dbReference type="NCBI Taxonomy" id="10116"/>
    <lineage>
        <taxon>Eukaryota</taxon>
        <taxon>Metazoa</taxon>
        <taxon>Chordata</taxon>
        <taxon>Craniata</taxon>
        <taxon>Vertebrata</taxon>
        <taxon>Euteleostomi</taxon>
        <taxon>Mammalia</taxon>
        <taxon>Eutheria</taxon>
        <taxon>Euarchontoglires</taxon>
        <taxon>Glires</taxon>
        <taxon>Rodentia</taxon>
        <taxon>Myomorpha</taxon>
        <taxon>Muroidea</taxon>
        <taxon>Muridae</taxon>
        <taxon>Murinae</taxon>
        <taxon>Rattus</taxon>
    </lineage>
</organism>